<dbReference type="CDD" id="cd08289">
    <property type="entry name" value="MDR_yhfp_like"/>
    <property type="match status" value="1"/>
</dbReference>
<dbReference type="Pfam" id="PF08240">
    <property type="entry name" value="ADH_N"/>
    <property type="match status" value="1"/>
</dbReference>
<organism evidence="2 3">
    <name type="scientific">Anoxybacillus flavithermus</name>
    <dbReference type="NCBI Taxonomy" id="33934"/>
    <lineage>
        <taxon>Bacteria</taxon>
        <taxon>Bacillati</taxon>
        <taxon>Bacillota</taxon>
        <taxon>Bacilli</taxon>
        <taxon>Bacillales</taxon>
        <taxon>Anoxybacillaceae</taxon>
        <taxon>Anoxybacillus</taxon>
    </lineage>
</organism>
<dbReference type="PANTHER" id="PTHR43677:SF1">
    <property type="entry name" value="ACRYLYL-COA REDUCTASE ACUI-RELATED"/>
    <property type="match status" value="1"/>
</dbReference>
<reference evidence="2 3" key="1">
    <citation type="submission" date="2016-03" db="EMBL/GenBank/DDBJ databases">
        <title>Spore heat resistance.</title>
        <authorList>
            <person name="Boekhorst J."/>
            <person name="Berendsen E.M."/>
            <person name="Wells-Bennik M.H."/>
            <person name="Kuipers O.P."/>
        </authorList>
    </citation>
    <scope>NUCLEOTIDE SEQUENCE [LARGE SCALE GENOMIC DNA]</scope>
    <source>
        <strain evidence="2 3">AF16</strain>
    </source>
</reference>
<dbReference type="RefSeq" id="WP_269194791.1">
    <property type="nucleotide sequence ID" value="NZ_LUCQ01000176.1"/>
</dbReference>
<feature type="domain" description="Enoyl reductase (ER)" evidence="1">
    <location>
        <begin position="22"/>
        <end position="338"/>
    </location>
</feature>
<dbReference type="GO" id="GO:0043957">
    <property type="term" value="F:acryloyl-CoA reductase (NADPH) activity"/>
    <property type="evidence" value="ECO:0007669"/>
    <property type="project" value="TreeGrafter"/>
</dbReference>
<dbReference type="Pfam" id="PF00107">
    <property type="entry name" value="ADH_zinc_N"/>
    <property type="match status" value="1"/>
</dbReference>
<dbReference type="InterPro" id="IPR036291">
    <property type="entry name" value="NAD(P)-bd_dom_sf"/>
</dbReference>
<protein>
    <submittedName>
        <fullName evidence="2">Alcohol dehydrogenase</fullName>
    </submittedName>
</protein>
<dbReference type="AlphaFoldDB" id="A0A178T4P5"/>
<dbReference type="PANTHER" id="PTHR43677">
    <property type="entry name" value="SHORT-CHAIN DEHYDROGENASE/REDUCTASE"/>
    <property type="match status" value="1"/>
</dbReference>
<dbReference type="Gene3D" id="3.90.180.10">
    <property type="entry name" value="Medium-chain alcohol dehydrogenases, catalytic domain"/>
    <property type="match status" value="1"/>
</dbReference>
<dbReference type="SUPFAM" id="SSF51735">
    <property type="entry name" value="NAD(P)-binding Rossmann-fold domains"/>
    <property type="match status" value="1"/>
</dbReference>
<dbReference type="InterPro" id="IPR013149">
    <property type="entry name" value="ADH-like_C"/>
</dbReference>
<evidence type="ECO:0000259" key="1">
    <source>
        <dbReference type="SMART" id="SM00829"/>
    </source>
</evidence>
<name>A0A178T4P5_9BACL</name>
<sequence>MVTSIVPKTAGVASFFCRKPHKINKNLGYVFKTFDNTDLPEGDVVIKVAYSSVNYKDGLACIPNGKIVKSYPFIPGIDLAGIVASSKDPRFKEGDEVIATSYEIGVSHYGGYSEYARIPGDWIVPLPKGLTLKEAMALGTAGFTAALSIHRLEENGLSPEKGKVLVTGATGGVGSIAVSMLAKRNYHVVASTGKESEHEYLRKLGAKEIISREEVCPEQIRPLDKQYWAAAVDPVGGRTLATILSRIEYNGSVAVSGLTGGADVPTTVFPFILRGVNLLGIDSVYCPMELRIRIWERMASDLKPNQLLDLIAQEITLEQLPEALSNILKGKLRGRTVVKLA</sequence>
<evidence type="ECO:0000313" key="3">
    <source>
        <dbReference type="Proteomes" id="UP000078336"/>
    </source>
</evidence>
<dbReference type="EMBL" id="LUCQ01000176">
    <property type="protein sequence ID" value="OAO76267.1"/>
    <property type="molecule type" value="Genomic_DNA"/>
</dbReference>
<dbReference type="SMART" id="SM00829">
    <property type="entry name" value="PKS_ER"/>
    <property type="match status" value="1"/>
</dbReference>
<dbReference type="InterPro" id="IPR014188">
    <property type="entry name" value="Acrylyl-CoA_reductase_AcuI"/>
</dbReference>
<comment type="caution">
    <text evidence="2">The sequence shown here is derived from an EMBL/GenBank/DDBJ whole genome shotgun (WGS) entry which is preliminary data.</text>
</comment>
<dbReference type="InterPro" id="IPR011032">
    <property type="entry name" value="GroES-like_sf"/>
</dbReference>
<dbReference type="NCBIfam" id="TIGR02823">
    <property type="entry name" value="oxido_YhdH"/>
    <property type="match status" value="1"/>
</dbReference>
<dbReference type="Proteomes" id="UP000078336">
    <property type="component" value="Unassembled WGS sequence"/>
</dbReference>
<dbReference type="InterPro" id="IPR051397">
    <property type="entry name" value="Zn-ADH-like_protein"/>
</dbReference>
<keyword evidence="3" id="KW-1185">Reference proteome</keyword>
<accession>A0A178T4P5</accession>
<dbReference type="Gene3D" id="3.40.50.720">
    <property type="entry name" value="NAD(P)-binding Rossmann-like Domain"/>
    <property type="match status" value="1"/>
</dbReference>
<evidence type="ECO:0000313" key="2">
    <source>
        <dbReference type="EMBL" id="OAO76267.1"/>
    </source>
</evidence>
<dbReference type="InterPro" id="IPR020843">
    <property type="entry name" value="ER"/>
</dbReference>
<dbReference type="PATRIC" id="fig|33934.7.peg.2719"/>
<gene>
    <name evidence="2" type="ORF">TAF16_2764</name>
</gene>
<dbReference type="SUPFAM" id="SSF50129">
    <property type="entry name" value="GroES-like"/>
    <property type="match status" value="1"/>
</dbReference>
<dbReference type="InterPro" id="IPR013154">
    <property type="entry name" value="ADH-like_N"/>
</dbReference>
<proteinExistence type="predicted"/>